<dbReference type="InterPro" id="IPR007159">
    <property type="entry name" value="SpoVT-AbrB_dom"/>
</dbReference>
<name>A0A6N3I3S6_9FIRM</name>
<dbReference type="Gene3D" id="2.10.260.10">
    <property type="match status" value="1"/>
</dbReference>
<reference evidence="2" key="1">
    <citation type="submission" date="2019-11" db="EMBL/GenBank/DDBJ databases">
        <authorList>
            <person name="Feng L."/>
        </authorList>
    </citation>
    <scope>NUCLEOTIDE SEQUENCE</scope>
    <source>
        <strain evidence="2">ChathewayiLFYP18</strain>
    </source>
</reference>
<organism evidence="2">
    <name type="scientific">Hungatella hathewayi</name>
    <dbReference type="NCBI Taxonomy" id="154046"/>
    <lineage>
        <taxon>Bacteria</taxon>
        <taxon>Bacillati</taxon>
        <taxon>Bacillota</taxon>
        <taxon>Clostridia</taxon>
        <taxon>Lachnospirales</taxon>
        <taxon>Lachnospiraceae</taxon>
        <taxon>Hungatella</taxon>
    </lineage>
</organism>
<sequence>MDATKKVTKSGGITLPRGIRQETGILPGVPVDIRTDEEGIHISKHVPTCFHCGTVDDVQTVCGVEICRSCAGKIAEVFE</sequence>
<dbReference type="AlphaFoldDB" id="A0A6N3I3S6"/>
<dbReference type="InterPro" id="IPR037914">
    <property type="entry name" value="SpoVT-AbrB_sf"/>
</dbReference>
<dbReference type="RefSeq" id="WP_156834691.1">
    <property type="nucleotide sequence ID" value="NZ_CACRUH010000101.1"/>
</dbReference>
<evidence type="ECO:0000313" key="2">
    <source>
        <dbReference type="EMBL" id="VYU83812.1"/>
    </source>
</evidence>
<proteinExistence type="predicted"/>
<dbReference type="Pfam" id="PF04014">
    <property type="entry name" value="MazE_antitoxin"/>
    <property type="match status" value="1"/>
</dbReference>
<accession>A0A6N3I3S6</accession>
<gene>
    <name evidence="2" type="ORF">CHLFYP18_04591</name>
</gene>
<dbReference type="GO" id="GO:0003677">
    <property type="term" value="F:DNA binding"/>
    <property type="evidence" value="ECO:0007669"/>
    <property type="project" value="InterPro"/>
</dbReference>
<feature type="domain" description="SpoVT-AbrB" evidence="1">
    <location>
        <begin position="5"/>
        <end position="48"/>
    </location>
</feature>
<dbReference type="EMBL" id="CACRUH010000101">
    <property type="protein sequence ID" value="VYU83812.1"/>
    <property type="molecule type" value="Genomic_DNA"/>
</dbReference>
<dbReference type="SUPFAM" id="SSF89447">
    <property type="entry name" value="AbrB/MazE/MraZ-like"/>
    <property type="match status" value="1"/>
</dbReference>
<protein>
    <recommendedName>
        <fullName evidence="1">SpoVT-AbrB domain-containing protein</fullName>
    </recommendedName>
</protein>
<evidence type="ECO:0000259" key="1">
    <source>
        <dbReference type="SMART" id="SM00966"/>
    </source>
</evidence>
<dbReference type="SMART" id="SM00966">
    <property type="entry name" value="SpoVT_AbrB"/>
    <property type="match status" value="1"/>
</dbReference>